<dbReference type="Proteomes" id="UP000070355">
    <property type="component" value="Unassembled WGS sequence"/>
</dbReference>
<feature type="compositionally biased region" description="Basic residues" evidence="1">
    <location>
        <begin position="98"/>
        <end position="111"/>
    </location>
</feature>
<comment type="caution">
    <text evidence="2">The sequence shown here is derived from an EMBL/GenBank/DDBJ whole genome shotgun (WGS) entry which is preliminary data.</text>
</comment>
<dbReference type="STRING" id="1379.HMPREF3186_00729"/>
<gene>
    <name evidence="2" type="ORF">HMPREF3186_00729</name>
</gene>
<dbReference type="PATRIC" id="fig|1379.3.peg.708"/>
<evidence type="ECO:0000313" key="2">
    <source>
        <dbReference type="EMBL" id="KXB60969.1"/>
    </source>
</evidence>
<dbReference type="EMBL" id="LSDC01000047">
    <property type="protein sequence ID" value="KXB60969.1"/>
    <property type="molecule type" value="Genomic_DNA"/>
</dbReference>
<dbReference type="AlphaFoldDB" id="A0A133ZZW8"/>
<feature type="region of interest" description="Disordered" evidence="1">
    <location>
        <begin position="92"/>
        <end position="127"/>
    </location>
</feature>
<dbReference type="OrthoDB" id="3010349at2"/>
<evidence type="ECO:0000313" key="3">
    <source>
        <dbReference type="Proteomes" id="UP000070355"/>
    </source>
</evidence>
<accession>A0A133ZZW8</accession>
<proteinExistence type="predicted"/>
<reference evidence="3" key="1">
    <citation type="submission" date="2016-01" db="EMBL/GenBank/DDBJ databases">
        <authorList>
            <person name="Mitreva M."/>
            <person name="Pepin K.H."/>
            <person name="Mihindukulasuriya K.A."/>
            <person name="Fulton R."/>
            <person name="Fronick C."/>
            <person name="O'Laughlin M."/>
            <person name="Miner T."/>
            <person name="Herter B."/>
            <person name="Rosa B.A."/>
            <person name="Cordes M."/>
            <person name="Tomlinson C."/>
            <person name="Wollam A."/>
            <person name="Palsikar V.B."/>
            <person name="Mardis E.R."/>
            <person name="Wilson R.K."/>
        </authorList>
    </citation>
    <scope>NUCLEOTIDE SEQUENCE [LARGE SCALE GENOMIC DNA]</scope>
    <source>
        <strain evidence="3">DNF01167</strain>
    </source>
</reference>
<evidence type="ECO:0000256" key="1">
    <source>
        <dbReference type="SAM" id="MobiDB-lite"/>
    </source>
</evidence>
<dbReference type="RefSeq" id="WP_060913953.1">
    <property type="nucleotide sequence ID" value="NZ_KQ959948.1"/>
</dbReference>
<protein>
    <submittedName>
        <fullName evidence="2">Phage protein, HK97 gp10 family</fullName>
    </submittedName>
</protein>
<sequence length="142" mass="15745">MTKEFGFSGAIAKLNKISSNAKTINSIVEKEAEEIKDDAKKIATSKGLKVTGAGVEGIIAKHALYESTVGWAGRPNLHLYFHEVGFHAGFSKATSRERRGKRARRYKKGSRKYVAPKPHIRPAALQHKDSFAKKVKDKLLNK</sequence>
<organism evidence="2 3">
    <name type="scientific">Gemella haemolysans</name>
    <dbReference type="NCBI Taxonomy" id="1379"/>
    <lineage>
        <taxon>Bacteria</taxon>
        <taxon>Bacillati</taxon>
        <taxon>Bacillota</taxon>
        <taxon>Bacilli</taxon>
        <taxon>Bacillales</taxon>
        <taxon>Gemellaceae</taxon>
        <taxon>Gemella</taxon>
    </lineage>
</organism>
<name>A0A133ZZW8_9BACL</name>